<gene>
    <name evidence="8" type="ORF">SAMN02745248_00207</name>
</gene>
<dbReference type="PANTHER" id="PTHR21600:SF44">
    <property type="entry name" value="RIBOSOMAL LARGE SUBUNIT PSEUDOURIDINE SYNTHASE D"/>
    <property type="match status" value="1"/>
</dbReference>
<feature type="domain" description="Pseudouridine synthase RsuA/RluA-like" evidence="7">
    <location>
        <begin position="87"/>
        <end position="239"/>
    </location>
</feature>
<evidence type="ECO:0000256" key="1">
    <source>
        <dbReference type="ARBA" id="ARBA00000073"/>
    </source>
</evidence>
<dbReference type="NCBIfam" id="TIGR00005">
    <property type="entry name" value="rluA_subfam"/>
    <property type="match status" value="1"/>
</dbReference>
<dbReference type="InterPro" id="IPR020103">
    <property type="entry name" value="PsdUridine_synth_cat_dom_sf"/>
</dbReference>
<accession>A0A1M6JIJ7</accession>
<dbReference type="EMBL" id="FRAD01000003">
    <property type="protein sequence ID" value="SHJ46568.1"/>
    <property type="molecule type" value="Genomic_DNA"/>
</dbReference>
<evidence type="ECO:0000256" key="5">
    <source>
        <dbReference type="PROSITE-ProRule" id="PRU00182"/>
    </source>
</evidence>
<comment type="catalytic activity">
    <reaction evidence="1 6">
        <text>a uridine in RNA = a pseudouridine in RNA</text>
        <dbReference type="Rhea" id="RHEA:48348"/>
        <dbReference type="Rhea" id="RHEA-COMP:12068"/>
        <dbReference type="Rhea" id="RHEA-COMP:12069"/>
        <dbReference type="ChEBI" id="CHEBI:65314"/>
        <dbReference type="ChEBI" id="CHEBI:65315"/>
    </reaction>
</comment>
<dbReference type="PANTHER" id="PTHR21600">
    <property type="entry name" value="MITOCHONDRIAL RNA PSEUDOURIDINE SYNTHASE"/>
    <property type="match status" value="1"/>
</dbReference>
<proteinExistence type="inferred from homology"/>
<dbReference type="RefSeq" id="WP_072901326.1">
    <property type="nucleotide sequence ID" value="NZ_FRAD01000003.1"/>
</dbReference>
<comment type="function">
    <text evidence="6">Responsible for synthesis of pseudouridine from uracil.</text>
</comment>
<dbReference type="InterPro" id="IPR050188">
    <property type="entry name" value="RluA_PseudoU_synthase"/>
</dbReference>
<dbReference type="GO" id="GO:0003723">
    <property type="term" value="F:RNA binding"/>
    <property type="evidence" value="ECO:0007669"/>
    <property type="project" value="UniProtKB-KW"/>
</dbReference>
<dbReference type="CDD" id="cd02869">
    <property type="entry name" value="PseudoU_synth_RluA_like"/>
    <property type="match status" value="1"/>
</dbReference>
<dbReference type="CDD" id="cd00165">
    <property type="entry name" value="S4"/>
    <property type="match status" value="1"/>
</dbReference>
<dbReference type="InterPro" id="IPR006225">
    <property type="entry name" value="PsdUridine_synth_RluC/D"/>
</dbReference>
<keyword evidence="5" id="KW-0694">RNA-binding</keyword>
<sequence>MENILTYTVAGVDNKKIRDYLRYEIGLSGRMITKAGMEGRIFSNGQVVKLNHRVNTGDEIVINLVREEKQDIEPVYMDLDVAYEDKDIIIINKPPFMVVHPTKSHQKDTLSNGVIKYFIDNGENCIVRLVSRLDMDTSGLVIIAKNQYSHMTLAKDMAENGIDKIYRAVVHGILQDKKGIIDAPIGRESEDSIKRQVMQEGKRAITHYEVIEEYDNNASLVELKLETGRTHQIRVHMDHIGHPIIGDALYGTGEDCDLINRQALHAYKLCLKQPATRETLVINSKLPCDIESLIEKLK</sequence>
<keyword evidence="9" id="KW-1185">Reference proteome</keyword>
<evidence type="ECO:0000256" key="3">
    <source>
        <dbReference type="ARBA" id="ARBA00023235"/>
    </source>
</evidence>
<dbReference type="Pfam" id="PF00849">
    <property type="entry name" value="PseudoU_synth_2"/>
    <property type="match status" value="1"/>
</dbReference>
<dbReference type="Proteomes" id="UP000183952">
    <property type="component" value="Unassembled WGS sequence"/>
</dbReference>
<evidence type="ECO:0000256" key="2">
    <source>
        <dbReference type="ARBA" id="ARBA00010876"/>
    </source>
</evidence>
<dbReference type="STRING" id="1121331.SAMN02745248_00207"/>
<dbReference type="AlphaFoldDB" id="A0A1M6JIJ7"/>
<dbReference type="InterPro" id="IPR006145">
    <property type="entry name" value="PsdUridine_synth_RsuA/RluA"/>
</dbReference>
<dbReference type="OrthoDB" id="9807829at2"/>
<evidence type="ECO:0000256" key="6">
    <source>
        <dbReference type="RuleBase" id="RU362028"/>
    </source>
</evidence>
<evidence type="ECO:0000313" key="9">
    <source>
        <dbReference type="Proteomes" id="UP000183952"/>
    </source>
</evidence>
<dbReference type="GO" id="GO:0009982">
    <property type="term" value="F:pseudouridine synthase activity"/>
    <property type="evidence" value="ECO:0007669"/>
    <property type="project" value="InterPro"/>
</dbReference>
<dbReference type="Gene3D" id="3.30.2350.10">
    <property type="entry name" value="Pseudouridine synthase"/>
    <property type="match status" value="1"/>
</dbReference>
<dbReference type="GO" id="GO:0140098">
    <property type="term" value="F:catalytic activity, acting on RNA"/>
    <property type="evidence" value="ECO:0007669"/>
    <property type="project" value="UniProtKB-ARBA"/>
</dbReference>
<dbReference type="PROSITE" id="PS50889">
    <property type="entry name" value="S4"/>
    <property type="match status" value="1"/>
</dbReference>
<reference evidence="8 9" key="1">
    <citation type="submission" date="2016-11" db="EMBL/GenBank/DDBJ databases">
        <authorList>
            <person name="Jaros S."/>
            <person name="Januszkiewicz K."/>
            <person name="Wedrychowicz H."/>
        </authorList>
    </citation>
    <scope>NUCLEOTIDE SEQUENCE [LARGE SCALE GENOMIC DNA]</scope>
    <source>
        <strain evidence="8 9">DSM 3090</strain>
    </source>
</reference>
<dbReference type="EC" id="5.4.99.-" evidence="6"/>
<protein>
    <recommendedName>
        <fullName evidence="6">Pseudouridine synthase</fullName>
        <ecNumber evidence="6">5.4.99.-</ecNumber>
    </recommendedName>
</protein>
<keyword evidence="3 6" id="KW-0413">Isomerase</keyword>
<dbReference type="SUPFAM" id="SSF55120">
    <property type="entry name" value="Pseudouridine synthase"/>
    <property type="match status" value="1"/>
</dbReference>
<organism evidence="8 9">
    <name type="scientific">Hathewaya proteolytica DSM 3090</name>
    <dbReference type="NCBI Taxonomy" id="1121331"/>
    <lineage>
        <taxon>Bacteria</taxon>
        <taxon>Bacillati</taxon>
        <taxon>Bacillota</taxon>
        <taxon>Clostridia</taxon>
        <taxon>Eubacteriales</taxon>
        <taxon>Clostridiaceae</taxon>
        <taxon>Hathewaya</taxon>
    </lineage>
</organism>
<dbReference type="GO" id="GO:0000455">
    <property type="term" value="P:enzyme-directed rRNA pseudouridine synthesis"/>
    <property type="evidence" value="ECO:0007669"/>
    <property type="project" value="TreeGrafter"/>
</dbReference>
<evidence type="ECO:0000256" key="4">
    <source>
        <dbReference type="PIRSR" id="PIRSR606225-1"/>
    </source>
</evidence>
<comment type="similarity">
    <text evidence="2 6">Belongs to the pseudouridine synthase RluA family.</text>
</comment>
<evidence type="ECO:0000259" key="7">
    <source>
        <dbReference type="Pfam" id="PF00849"/>
    </source>
</evidence>
<dbReference type="FunFam" id="3.30.2350.10:FF:000005">
    <property type="entry name" value="Pseudouridine synthase"/>
    <property type="match status" value="1"/>
</dbReference>
<name>A0A1M6JIJ7_9CLOT</name>
<feature type="active site" evidence="4">
    <location>
        <position position="134"/>
    </location>
</feature>
<evidence type="ECO:0000313" key="8">
    <source>
        <dbReference type="EMBL" id="SHJ46568.1"/>
    </source>
</evidence>